<comment type="caution">
    <text evidence="20">The sequence shown here is derived from an EMBL/GenBank/DDBJ whole genome shotgun (WGS) entry which is preliminary data.</text>
</comment>
<evidence type="ECO:0000256" key="8">
    <source>
        <dbReference type="ARBA" id="ARBA00023209"/>
    </source>
</evidence>
<evidence type="ECO:0000256" key="13">
    <source>
        <dbReference type="ARBA" id="ARBA00051818"/>
    </source>
</evidence>
<keyword evidence="4 20" id="KW-0378">Hydrolase</keyword>
<dbReference type="SMART" id="SM00195">
    <property type="entry name" value="DSPc"/>
    <property type="match status" value="1"/>
</dbReference>
<dbReference type="GO" id="GO:0008962">
    <property type="term" value="F:phosphatidylglycerophosphatase activity"/>
    <property type="evidence" value="ECO:0007669"/>
    <property type="project" value="UniProtKB-EC"/>
</dbReference>
<dbReference type="InterPro" id="IPR000387">
    <property type="entry name" value="Tyr_Pase_dom"/>
</dbReference>
<comment type="catalytic activity">
    <reaction evidence="16">
        <text>1,2-dioctanoyl-sn-glycero-3-phospho-(1D-myo-inositol-5-phosphate) + H2O = 1,2-dioctanoyl-sn-glycero-3-phospho-(1D-myo-inositol) + phosphate</text>
        <dbReference type="Rhea" id="RHEA:42308"/>
        <dbReference type="ChEBI" id="CHEBI:15377"/>
        <dbReference type="ChEBI" id="CHEBI:43474"/>
        <dbReference type="ChEBI" id="CHEBI:65221"/>
        <dbReference type="ChEBI" id="CHEBI:78911"/>
    </reaction>
    <physiologicalReaction direction="left-to-right" evidence="16">
        <dbReference type="Rhea" id="RHEA:42309"/>
    </physiologicalReaction>
</comment>
<organism evidence="20 21">
    <name type="scientific">Acanthosepion pharaonis</name>
    <name type="common">Pharaoh cuttlefish</name>
    <name type="synonym">Sepia pharaonis</name>
    <dbReference type="NCBI Taxonomy" id="158019"/>
    <lineage>
        <taxon>Eukaryota</taxon>
        <taxon>Metazoa</taxon>
        <taxon>Spiralia</taxon>
        <taxon>Lophotrochozoa</taxon>
        <taxon>Mollusca</taxon>
        <taxon>Cephalopoda</taxon>
        <taxon>Coleoidea</taxon>
        <taxon>Decapodiformes</taxon>
        <taxon>Sepiida</taxon>
        <taxon>Sepiina</taxon>
        <taxon>Sepiidae</taxon>
        <taxon>Acanthosepion</taxon>
    </lineage>
</organism>
<comment type="catalytic activity">
    <reaction evidence="13">
        <text>a 1-acyl-2-hexanoyl-sn-glycero-3-phospho-(1D-myo-inositol-5-phosphate) + H2O = a 1-acyl-2-hexanoyl-sn-glycero-3-phospho-(1D-myo-inositol) + phosphate</text>
        <dbReference type="Rhea" id="RHEA:42320"/>
        <dbReference type="ChEBI" id="CHEBI:15377"/>
        <dbReference type="ChEBI" id="CHEBI:43474"/>
        <dbReference type="ChEBI" id="CHEBI:78930"/>
        <dbReference type="ChEBI" id="CHEBI:78931"/>
    </reaction>
    <physiologicalReaction direction="left-to-right" evidence="13">
        <dbReference type="Rhea" id="RHEA:42321"/>
    </physiologicalReaction>
</comment>
<dbReference type="Pfam" id="PF00782">
    <property type="entry name" value="DSPc"/>
    <property type="match status" value="1"/>
</dbReference>
<keyword evidence="8" id="KW-0594">Phospholipid biosynthesis</keyword>
<comment type="catalytic activity">
    <reaction evidence="12">
        <text>a 1,2-diacyl-sn-glycero-3-phospho-(1'-sn-glycero-3'-phosphate) + H2O = a 1,2-diacyl-sn-glycero-3-phospho-(1'-sn-glycerol) + phosphate</text>
        <dbReference type="Rhea" id="RHEA:33751"/>
        <dbReference type="ChEBI" id="CHEBI:15377"/>
        <dbReference type="ChEBI" id="CHEBI:43474"/>
        <dbReference type="ChEBI" id="CHEBI:60110"/>
        <dbReference type="ChEBI" id="CHEBI:64716"/>
        <dbReference type="EC" id="3.1.3.27"/>
    </reaction>
    <physiologicalReaction direction="left-to-right" evidence="12">
        <dbReference type="Rhea" id="RHEA:33752"/>
    </physiologicalReaction>
</comment>
<name>A0A812BQP9_ACAPH</name>
<comment type="catalytic activity">
    <reaction evidence="14">
        <text>1,2-dibutyryl-sn-glycero-3-phospho-(1D-myo-inositol-5-phosphate) + H2O = 1,2-dibutyryl-sn-glycero-3-phospho-(1D-myo-inositol) + phosphate</text>
        <dbReference type="Rhea" id="RHEA:42584"/>
        <dbReference type="ChEBI" id="CHEBI:15377"/>
        <dbReference type="ChEBI" id="CHEBI:43474"/>
        <dbReference type="ChEBI" id="CHEBI:82605"/>
        <dbReference type="ChEBI" id="CHEBI:82606"/>
    </reaction>
    <physiologicalReaction direction="left-to-right" evidence="14">
        <dbReference type="Rhea" id="RHEA:42585"/>
    </physiologicalReaction>
</comment>
<evidence type="ECO:0000256" key="6">
    <source>
        <dbReference type="ARBA" id="ARBA00023098"/>
    </source>
</evidence>
<dbReference type="InterPro" id="IPR000340">
    <property type="entry name" value="Dual-sp_phosphatase_cat-dom"/>
</dbReference>
<dbReference type="Proteomes" id="UP000597762">
    <property type="component" value="Unassembled WGS sequence"/>
</dbReference>
<dbReference type="InterPro" id="IPR042165">
    <property type="entry name" value="PTPMT1"/>
</dbReference>
<keyword evidence="5" id="KW-0904">Protein phosphatase</keyword>
<dbReference type="PROSITE" id="PS50054">
    <property type="entry name" value="TYR_PHOSPHATASE_DUAL"/>
    <property type="match status" value="1"/>
</dbReference>
<dbReference type="FunFam" id="3.90.190.10:FF:000060">
    <property type="entry name" value="Phosphatidylglycerophosphatase and protein-tyrosine phosphatase 1"/>
    <property type="match status" value="1"/>
</dbReference>
<dbReference type="InterPro" id="IPR044596">
    <property type="entry name" value="PTPMT1-like"/>
</dbReference>
<dbReference type="EC" id="3.1.3.27" evidence="11"/>
<reference evidence="20" key="1">
    <citation type="submission" date="2021-01" db="EMBL/GenBank/DDBJ databases">
        <authorList>
            <person name="Li R."/>
            <person name="Bekaert M."/>
        </authorList>
    </citation>
    <scope>NUCLEOTIDE SEQUENCE</scope>
    <source>
        <strain evidence="20">Farmed</strain>
    </source>
</reference>
<evidence type="ECO:0000256" key="1">
    <source>
        <dbReference type="ARBA" id="ARBA00004370"/>
    </source>
</evidence>
<dbReference type="OrthoDB" id="273181at2759"/>
<evidence type="ECO:0000256" key="12">
    <source>
        <dbReference type="ARBA" id="ARBA00050944"/>
    </source>
</evidence>
<gene>
    <name evidence="20" type="ORF">SPHA_19889</name>
</gene>
<comment type="pathway">
    <text evidence="2">Lipid metabolism.</text>
</comment>
<comment type="catalytic activity">
    <reaction evidence="15">
        <text>1,2-di-(9Z-octadecenoyl)-sn-glycero-3-phospho-(1'-sn-glycerol-3'-phosphate) + H2O = 1,2-di-(9Z-octadecenoyl)-sn-glycero-3-phospho-(1'-sn-glycerol) + phosphate</text>
        <dbReference type="Rhea" id="RHEA:42304"/>
        <dbReference type="ChEBI" id="CHEBI:15377"/>
        <dbReference type="ChEBI" id="CHEBI:43474"/>
        <dbReference type="ChEBI" id="CHEBI:75163"/>
        <dbReference type="ChEBI" id="CHEBI:78907"/>
    </reaction>
    <physiologicalReaction direction="left-to-right" evidence="15">
        <dbReference type="Rhea" id="RHEA:42305"/>
    </physiologicalReaction>
</comment>
<feature type="domain" description="Tyrosine specific protein phosphatases" evidence="19">
    <location>
        <begin position="120"/>
        <end position="185"/>
    </location>
</feature>
<protein>
    <recommendedName>
        <fullName evidence="17">Phosphatidylglycerophosphatase and protein-tyrosine phosphatase 1</fullName>
        <ecNumber evidence="11">3.1.3.27</ecNumber>
    </recommendedName>
</protein>
<proteinExistence type="predicted"/>
<evidence type="ECO:0000256" key="5">
    <source>
        <dbReference type="ARBA" id="ARBA00022912"/>
    </source>
</evidence>
<evidence type="ECO:0000256" key="9">
    <source>
        <dbReference type="ARBA" id="ARBA00023264"/>
    </source>
</evidence>
<evidence type="ECO:0000256" key="2">
    <source>
        <dbReference type="ARBA" id="ARBA00005189"/>
    </source>
</evidence>
<dbReference type="GO" id="GO:0004721">
    <property type="term" value="F:phosphoprotein phosphatase activity"/>
    <property type="evidence" value="ECO:0007669"/>
    <property type="project" value="UniProtKB-KW"/>
</dbReference>
<keyword evidence="3" id="KW-0444">Lipid biosynthesis</keyword>
<evidence type="ECO:0000256" key="11">
    <source>
        <dbReference type="ARBA" id="ARBA00024224"/>
    </source>
</evidence>
<dbReference type="PANTHER" id="PTHR46712">
    <property type="entry name" value="PHOSPHATIDYLGLYCEROPHOSPHATASE AND PROTEIN-TYROSINE PHOSPHATASE 1"/>
    <property type="match status" value="1"/>
</dbReference>
<dbReference type="InterPro" id="IPR020422">
    <property type="entry name" value="TYR_PHOSPHATASE_DUAL_dom"/>
</dbReference>
<feature type="domain" description="Tyrosine-protein phosphatase" evidence="18">
    <location>
        <begin position="45"/>
        <end position="199"/>
    </location>
</feature>
<evidence type="ECO:0000256" key="15">
    <source>
        <dbReference type="ARBA" id="ARBA00052632"/>
    </source>
</evidence>
<dbReference type="Gene3D" id="3.90.190.10">
    <property type="entry name" value="Protein tyrosine phosphatase superfamily"/>
    <property type="match status" value="1"/>
</dbReference>
<dbReference type="GO" id="GO:0008654">
    <property type="term" value="P:phospholipid biosynthetic process"/>
    <property type="evidence" value="ECO:0007669"/>
    <property type="project" value="UniProtKB-KW"/>
</dbReference>
<dbReference type="SUPFAM" id="SSF52799">
    <property type="entry name" value="(Phosphotyrosine protein) phosphatases II"/>
    <property type="match status" value="1"/>
</dbReference>
<dbReference type="AlphaFoldDB" id="A0A812BQP9"/>
<comment type="subcellular location">
    <subcellularLocation>
        <location evidence="1">Membrane</location>
    </subcellularLocation>
</comment>
<evidence type="ECO:0000256" key="10">
    <source>
        <dbReference type="ARBA" id="ARBA00024192"/>
    </source>
</evidence>
<accession>A0A812BQP9</accession>
<evidence type="ECO:0000256" key="4">
    <source>
        <dbReference type="ARBA" id="ARBA00022801"/>
    </source>
</evidence>
<dbReference type="CDD" id="cd14524">
    <property type="entry name" value="PTPMT1"/>
    <property type="match status" value="1"/>
</dbReference>
<evidence type="ECO:0000256" key="14">
    <source>
        <dbReference type="ARBA" id="ARBA00052505"/>
    </source>
</evidence>
<dbReference type="GO" id="GO:0004439">
    <property type="term" value="F:phosphatidylinositol-4,5-bisphosphate 5-phosphatase activity"/>
    <property type="evidence" value="ECO:0007669"/>
    <property type="project" value="TreeGrafter"/>
</dbReference>
<dbReference type="InterPro" id="IPR029021">
    <property type="entry name" value="Prot-tyrosine_phosphatase-like"/>
</dbReference>
<dbReference type="InterPro" id="IPR016130">
    <property type="entry name" value="Tyr_Pase_AS"/>
</dbReference>
<evidence type="ECO:0000256" key="3">
    <source>
        <dbReference type="ARBA" id="ARBA00022516"/>
    </source>
</evidence>
<keyword evidence="9" id="KW-1208">Phospholipid metabolism</keyword>
<evidence type="ECO:0000256" key="7">
    <source>
        <dbReference type="ARBA" id="ARBA00023136"/>
    </source>
</evidence>
<comment type="pathway">
    <text evidence="10">Phospholipid metabolism; phosphatidylglycerol biosynthesis; phosphatidylglycerol from CDP-diacylglycerol: step 2/2.</text>
</comment>
<evidence type="ECO:0000259" key="19">
    <source>
        <dbReference type="PROSITE" id="PS50056"/>
    </source>
</evidence>
<evidence type="ECO:0000256" key="17">
    <source>
        <dbReference type="ARBA" id="ARBA00069309"/>
    </source>
</evidence>
<evidence type="ECO:0000259" key="18">
    <source>
        <dbReference type="PROSITE" id="PS50054"/>
    </source>
</evidence>
<dbReference type="EMBL" id="CAHIKZ030000724">
    <property type="protein sequence ID" value="CAE1235708.1"/>
    <property type="molecule type" value="Genomic_DNA"/>
</dbReference>
<dbReference type="PROSITE" id="PS00383">
    <property type="entry name" value="TYR_PHOSPHATASE_1"/>
    <property type="match status" value="1"/>
</dbReference>
<evidence type="ECO:0000313" key="20">
    <source>
        <dbReference type="EMBL" id="CAE1235708.1"/>
    </source>
</evidence>
<dbReference type="PANTHER" id="PTHR46712:SF1">
    <property type="entry name" value="PHOSPHATIDYLGLYCEROPHOSPHATASE AND PROTEIN-TYROSINE PHOSPHATASE 1"/>
    <property type="match status" value="1"/>
</dbReference>
<evidence type="ECO:0000256" key="16">
    <source>
        <dbReference type="ARBA" id="ARBA00052780"/>
    </source>
</evidence>
<sequence>MIQIMNFHRWKLGEAKKKRRNYLNVSFYPSLFYNYVMCHVSNRNWYDRIDETVLLGALPLRGIAKELVTKENVRAVLSANQPHELSYFTPTDEEWKSLGVDCLRLKILDFLGTPSPTQLDEALSFIENHRKQGHNVYVHCKAGRTRSATLVACYLIKTYKWDHTTAWNHLTSKRPHARLFQPQKDFIRDFHLNQLRAEAG</sequence>
<keyword evidence="21" id="KW-1185">Reference proteome</keyword>
<keyword evidence="7" id="KW-0472">Membrane</keyword>
<dbReference type="GO" id="GO:0016020">
    <property type="term" value="C:membrane"/>
    <property type="evidence" value="ECO:0007669"/>
    <property type="project" value="UniProtKB-SubCell"/>
</dbReference>
<keyword evidence="6" id="KW-0443">Lipid metabolism</keyword>
<dbReference type="GO" id="GO:0005737">
    <property type="term" value="C:cytoplasm"/>
    <property type="evidence" value="ECO:0007669"/>
    <property type="project" value="UniProtKB-ARBA"/>
</dbReference>
<dbReference type="PROSITE" id="PS50056">
    <property type="entry name" value="TYR_PHOSPHATASE_2"/>
    <property type="match status" value="1"/>
</dbReference>
<evidence type="ECO:0000313" key="21">
    <source>
        <dbReference type="Proteomes" id="UP000597762"/>
    </source>
</evidence>